<dbReference type="EMBL" id="BGPR01015019">
    <property type="protein sequence ID" value="GBN67702.1"/>
    <property type="molecule type" value="Genomic_DNA"/>
</dbReference>
<dbReference type="GO" id="GO:0006281">
    <property type="term" value="P:DNA repair"/>
    <property type="evidence" value="ECO:0007669"/>
    <property type="project" value="UniProtKB-KW"/>
</dbReference>
<keyword evidence="4" id="KW-1185">Reference proteome</keyword>
<dbReference type="OrthoDB" id="6425749at2759"/>
<name>A0A4Y2QWD5_ARAVE</name>
<accession>A0A4Y2QWD5</accession>
<dbReference type="GO" id="GO:0016887">
    <property type="term" value="F:ATP hydrolysis activity"/>
    <property type="evidence" value="ECO:0007669"/>
    <property type="project" value="RHEA"/>
</dbReference>
<comment type="similarity">
    <text evidence="1">Belongs to the helicase family.</text>
</comment>
<dbReference type="GO" id="GO:0006310">
    <property type="term" value="P:DNA recombination"/>
    <property type="evidence" value="ECO:0007669"/>
    <property type="project" value="UniProtKB-KW"/>
</dbReference>
<dbReference type="GO" id="GO:0000723">
    <property type="term" value="P:telomere maintenance"/>
    <property type="evidence" value="ECO:0007669"/>
    <property type="project" value="InterPro"/>
</dbReference>
<keyword evidence="1" id="KW-0234">DNA repair</keyword>
<protein>
    <recommendedName>
        <fullName evidence="1">ATP-dependent DNA helicase</fullName>
        <ecNumber evidence="1">5.6.2.3</ecNumber>
    </recommendedName>
</protein>
<dbReference type="GO" id="GO:0005524">
    <property type="term" value="F:ATP binding"/>
    <property type="evidence" value="ECO:0007669"/>
    <property type="project" value="UniProtKB-KW"/>
</dbReference>
<gene>
    <name evidence="3" type="ORF">AVEN_30857_1</name>
</gene>
<feature type="domain" description="DNA helicase Pif1-like DEAD-box helicase" evidence="2">
    <location>
        <begin position="88"/>
        <end position="123"/>
    </location>
</feature>
<evidence type="ECO:0000313" key="3">
    <source>
        <dbReference type="EMBL" id="GBN67702.1"/>
    </source>
</evidence>
<dbReference type="AlphaFoldDB" id="A0A4Y2QWD5"/>
<dbReference type="PANTHER" id="PTHR10492:SF90">
    <property type="entry name" value="ATP-DEPENDENT DNA HELICASE"/>
    <property type="match status" value="1"/>
</dbReference>
<comment type="cofactor">
    <cofactor evidence="1">
        <name>Mg(2+)</name>
        <dbReference type="ChEBI" id="CHEBI:18420"/>
    </cofactor>
</comment>
<evidence type="ECO:0000259" key="2">
    <source>
        <dbReference type="Pfam" id="PF05970"/>
    </source>
</evidence>
<keyword evidence="1" id="KW-0233">DNA recombination</keyword>
<comment type="caution">
    <text evidence="3">The sequence shown here is derived from an EMBL/GenBank/DDBJ whole genome shotgun (WGS) entry which is preliminary data.</text>
</comment>
<keyword evidence="1" id="KW-0378">Hydrolase</keyword>
<evidence type="ECO:0000313" key="4">
    <source>
        <dbReference type="Proteomes" id="UP000499080"/>
    </source>
</evidence>
<keyword evidence="1" id="KW-0227">DNA damage</keyword>
<keyword evidence="1" id="KW-0347">Helicase</keyword>
<proteinExistence type="inferred from homology"/>
<evidence type="ECO:0000256" key="1">
    <source>
        <dbReference type="RuleBase" id="RU363044"/>
    </source>
</evidence>
<reference evidence="3 4" key="1">
    <citation type="journal article" date="2019" name="Sci. Rep.">
        <title>Orb-weaving spider Araneus ventricosus genome elucidates the spidroin gene catalogue.</title>
        <authorList>
            <person name="Kono N."/>
            <person name="Nakamura H."/>
            <person name="Ohtoshi R."/>
            <person name="Moran D.A.P."/>
            <person name="Shinohara A."/>
            <person name="Yoshida Y."/>
            <person name="Fujiwara M."/>
            <person name="Mori M."/>
            <person name="Tomita M."/>
            <person name="Arakawa K."/>
        </authorList>
    </citation>
    <scope>NUCLEOTIDE SEQUENCE [LARGE SCALE GENOMIC DNA]</scope>
</reference>
<dbReference type="Proteomes" id="UP000499080">
    <property type="component" value="Unassembled WGS sequence"/>
</dbReference>
<comment type="catalytic activity">
    <reaction evidence="1">
        <text>ATP + H2O = ADP + phosphate + H(+)</text>
        <dbReference type="Rhea" id="RHEA:13065"/>
        <dbReference type="ChEBI" id="CHEBI:15377"/>
        <dbReference type="ChEBI" id="CHEBI:15378"/>
        <dbReference type="ChEBI" id="CHEBI:30616"/>
        <dbReference type="ChEBI" id="CHEBI:43474"/>
        <dbReference type="ChEBI" id="CHEBI:456216"/>
        <dbReference type="EC" id="5.6.2.3"/>
    </reaction>
</comment>
<dbReference type="PANTHER" id="PTHR10492">
    <property type="match status" value="1"/>
</dbReference>
<organism evidence="3 4">
    <name type="scientific">Araneus ventricosus</name>
    <name type="common">Orbweaver spider</name>
    <name type="synonym">Epeira ventricosa</name>
    <dbReference type="NCBI Taxonomy" id="182803"/>
    <lineage>
        <taxon>Eukaryota</taxon>
        <taxon>Metazoa</taxon>
        <taxon>Ecdysozoa</taxon>
        <taxon>Arthropoda</taxon>
        <taxon>Chelicerata</taxon>
        <taxon>Arachnida</taxon>
        <taxon>Araneae</taxon>
        <taxon>Araneomorphae</taxon>
        <taxon>Entelegynae</taxon>
        <taxon>Araneoidea</taxon>
        <taxon>Araneidae</taxon>
        <taxon>Araneus</taxon>
    </lineage>
</organism>
<keyword evidence="1" id="KW-0547">Nucleotide-binding</keyword>
<dbReference type="EC" id="5.6.2.3" evidence="1"/>
<dbReference type="GO" id="GO:0043139">
    <property type="term" value="F:5'-3' DNA helicase activity"/>
    <property type="evidence" value="ECO:0007669"/>
    <property type="project" value="UniProtKB-EC"/>
</dbReference>
<dbReference type="InterPro" id="IPR010285">
    <property type="entry name" value="DNA_helicase_pif1-like_DEAD"/>
</dbReference>
<dbReference type="Pfam" id="PF05970">
    <property type="entry name" value="PIF1"/>
    <property type="match status" value="1"/>
</dbReference>
<keyword evidence="1" id="KW-0067">ATP-binding</keyword>
<sequence>MVHGPCGAFNSLSLGMKEGNCSKTYPPQFIKETEFATNGYPLYRRRKPEDGGQTSTLKMNYDSVVIDNRWIVPYSPLLLKLFEAHINVECCDFRQTLPVIPSGTMADEIKACFKSSYLWKQISAEDWMSKYVAMQSGPTEAVKWLQTDSESITCSYHRSNYFNCAI</sequence>